<sequence length="161" mass="18663">MDDPAKSVNEPMIIIGWREWVGLPELSVRQIKAKIDTGARSSSIHAFDVETYMEGETERVRFSIHPVQNRDDVFVNADVPILERRHVRSSNGEVAERIVIRTELEILQRRALIDLTLANRDAMGFRMLVGREAIRNHFLVDPGASFLAGRHRHRRRRKKHH</sequence>
<organism evidence="2 3">
    <name type="scientific">Aporhodopirellula aestuarii</name>
    <dbReference type="NCBI Taxonomy" id="2950107"/>
    <lineage>
        <taxon>Bacteria</taxon>
        <taxon>Pseudomonadati</taxon>
        <taxon>Planctomycetota</taxon>
        <taxon>Planctomycetia</taxon>
        <taxon>Pirellulales</taxon>
        <taxon>Pirellulaceae</taxon>
        <taxon>Aporhodopirellula</taxon>
    </lineage>
</organism>
<dbReference type="PANTHER" id="PTHR38037:SF1">
    <property type="entry name" value="ATP-DEPENDENT ZINC PROTEASE DOMAIN-CONTAINING PROTEIN-RELATED"/>
    <property type="match status" value="1"/>
</dbReference>
<protein>
    <submittedName>
        <fullName evidence="2">RimK/LysX family protein</fullName>
    </submittedName>
</protein>
<evidence type="ECO:0000259" key="1">
    <source>
        <dbReference type="Pfam" id="PF05618"/>
    </source>
</evidence>
<evidence type="ECO:0000313" key="2">
    <source>
        <dbReference type="EMBL" id="MCM2375029.1"/>
    </source>
</evidence>
<reference evidence="2 3" key="1">
    <citation type="journal article" date="2022" name="Syst. Appl. Microbiol.">
        <title>Rhodopirellula aestuarii sp. nov., a novel member of the genus Rhodopirellula isolated from brackish sediments collected in the Tagus River estuary, Portugal.</title>
        <authorList>
            <person name="Vitorino I.R."/>
            <person name="Klimek D."/>
            <person name="Calusinska M."/>
            <person name="Lobo-da-Cunha A."/>
            <person name="Vasconcelos V."/>
            <person name="Lage O.M."/>
        </authorList>
    </citation>
    <scope>NUCLEOTIDE SEQUENCE [LARGE SCALE GENOMIC DNA]</scope>
    <source>
        <strain evidence="2 3">ICT_H3.1</strain>
    </source>
</reference>
<dbReference type="SUPFAM" id="SSF50630">
    <property type="entry name" value="Acid proteases"/>
    <property type="match status" value="1"/>
</dbReference>
<dbReference type="Pfam" id="PF05618">
    <property type="entry name" value="Zn_protease"/>
    <property type="match status" value="1"/>
</dbReference>
<name>A0ABT0UDR6_9BACT</name>
<keyword evidence="3" id="KW-1185">Reference proteome</keyword>
<dbReference type="Gene3D" id="2.40.70.10">
    <property type="entry name" value="Acid Proteases"/>
    <property type="match status" value="1"/>
</dbReference>
<dbReference type="RefSeq" id="WP_250933447.1">
    <property type="nucleotide sequence ID" value="NZ_JAMQBK010000120.1"/>
</dbReference>
<gene>
    <name evidence="2" type="ORF">NB063_30780</name>
</gene>
<dbReference type="InterPro" id="IPR021109">
    <property type="entry name" value="Peptidase_aspartic_dom_sf"/>
</dbReference>
<feature type="domain" description="Retropepsin-like aspartic endopeptidase" evidence="1">
    <location>
        <begin position="14"/>
        <end position="150"/>
    </location>
</feature>
<proteinExistence type="predicted"/>
<evidence type="ECO:0000313" key="3">
    <source>
        <dbReference type="Proteomes" id="UP001202961"/>
    </source>
</evidence>
<dbReference type="EMBL" id="JAMQBK010000120">
    <property type="protein sequence ID" value="MCM2375029.1"/>
    <property type="molecule type" value="Genomic_DNA"/>
</dbReference>
<dbReference type="InterPro" id="IPR008503">
    <property type="entry name" value="Asp_endopeptidase"/>
</dbReference>
<accession>A0ABT0UDR6</accession>
<dbReference type="Proteomes" id="UP001202961">
    <property type="component" value="Unassembled WGS sequence"/>
</dbReference>
<comment type="caution">
    <text evidence="2">The sequence shown here is derived from an EMBL/GenBank/DDBJ whole genome shotgun (WGS) entry which is preliminary data.</text>
</comment>
<dbReference type="PANTHER" id="PTHR38037">
    <property type="entry name" value="ZN_PROTEASE DOMAIN-CONTAINING PROTEIN"/>
    <property type="match status" value="1"/>
</dbReference>